<evidence type="ECO:0000256" key="6">
    <source>
        <dbReference type="ARBA" id="ARBA00022840"/>
    </source>
</evidence>
<comment type="similarity">
    <text evidence="1">Belongs to the PI3/PI4-kinase family. Type II PI4K subfamily.</text>
</comment>
<keyword evidence="5" id="KW-0418">Kinase</keyword>
<dbReference type="GO" id="GO:0004430">
    <property type="term" value="F:1-phosphatidylinositol 4-kinase activity"/>
    <property type="evidence" value="ECO:0007669"/>
    <property type="project" value="UniProtKB-EC"/>
</dbReference>
<accession>A0A2U1MGI4</accession>
<keyword evidence="4" id="KW-0547">Nucleotide-binding</keyword>
<dbReference type="PANTHER" id="PTHR45800:SF24">
    <property type="entry name" value="PHOSPHATIDYLINOSITOL 4-KINASE GAMMA 4"/>
    <property type="match status" value="1"/>
</dbReference>
<evidence type="ECO:0000256" key="5">
    <source>
        <dbReference type="ARBA" id="ARBA00022777"/>
    </source>
</evidence>
<dbReference type="Proteomes" id="UP000245207">
    <property type="component" value="Unassembled WGS sequence"/>
</dbReference>
<organism evidence="7 8">
    <name type="scientific">Artemisia annua</name>
    <name type="common">Sweet wormwood</name>
    <dbReference type="NCBI Taxonomy" id="35608"/>
    <lineage>
        <taxon>Eukaryota</taxon>
        <taxon>Viridiplantae</taxon>
        <taxon>Streptophyta</taxon>
        <taxon>Embryophyta</taxon>
        <taxon>Tracheophyta</taxon>
        <taxon>Spermatophyta</taxon>
        <taxon>Magnoliopsida</taxon>
        <taxon>eudicotyledons</taxon>
        <taxon>Gunneridae</taxon>
        <taxon>Pentapetalae</taxon>
        <taxon>asterids</taxon>
        <taxon>campanulids</taxon>
        <taxon>Asterales</taxon>
        <taxon>Asteraceae</taxon>
        <taxon>Asteroideae</taxon>
        <taxon>Anthemideae</taxon>
        <taxon>Artemisiinae</taxon>
        <taxon>Artemisia</taxon>
    </lineage>
</organism>
<evidence type="ECO:0000256" key="3">
    <source>
        <dbReference type="ARBA" id="ARBA00022679"/>
    </source>
</evidence>
<keyword evidence="8" id="KW-1185">Reference proteome</keyword>
<evidence type="ECO:0000313" key="8">
    <source>
        <dbReference type="Proteomes" id="UP000245207"/>
    </source>
</evidence>
<reference evidence="7 8" key="1">
    <citation type="journal article" date="2018" name="Mol. Plant">
        <title>The genome of Artemisia annua provides insight into the evolution of Asteraceae family and artemisinin biosynthesis.</title>
        <authorList>
            <person name="Shen Q."/>
            <person name="Zhang L."/>
            <person name="Liao Z."/>
            <person name="Wang S."/>
            <person name="Yan T."/>
            <person name="Shi P."/>
            <person name="Liu M."/>
            <person name="Fu X."/>
            <person name="Pan Q."/>
            <person name="Wang Y."/>
            <person name="Lv Z."/>
            <person name="Lu X."/>
            <person name="Zhang F."/>
            <person name="Jiang W."/>
            <person name="Ma Y."/>
            <person name="Chen M."/>
            <person name="Hao X."/>
            <person name="Li L."/>
            <person name="Tang Y."/>
            <person name="Lv G."/>
            <person name="Zhou Y."/>
            <person name="Sun X."/>
            <person name="Brodelius P.E."/>
            <person name="Rose J.K.C."/>
            <person name="Tang K."/>
        </authorList>
    </citation>
    <scope>NUCLEOTIDE SEQUENCE [LARGE SCALE GENOMIC DNA]</scope>
    <source>
        <strain evidence="8">cv. Huhao1</strain>
        <tissue evidence="7">Leaf</tissue>
    </source>
</reference>
<dbReference type="STRING" id="35608.A0A2U1MGI4"/>
<evidence type="ECO:0000256" key="1">
    <source>
        <dbReference type="ARBA" id="ARBA00008941"/>
    </source>
</evidence>
<dbReference type="PANTHER" id="PTHR45800">
    <property type="entry name" value="PHOSPHATIDYLINOSITOL 4-KINASE GAMMA"/>
    <property type="match status" value="1"/>
</dbReference>
<name>A0A2U1MGI4_ARTAN</name>
<evidence type="ECO:0000256" key="4">
    <source>
        <dbReference type="ARBA" id="ARBA00022741"/>
    </source>
</evidence>
<proteinExistence type="inferred from homology"/>
<comment type="caution">
    <text evidence="7">The sequence shown here is derived from an EMBL/GenBank/DDBJ whole genome shotgun (WGS) entry which is preliminary data.</text>
</comment>
<protein>
    <recommendedName>
        <fullName evidence="2">1-phosphatidylinositol 4-kinase</fullName>
        <ecNumber evidence="2">2.7.1.67</ecNumber>
    </recommendedName>
</protein>
<evidence type="ECO:0000256" key="2">
    <source>
        <dbReference type="ARBA" id="ARBA00012169"/>
    </source>
</evidence>
<dbReference type="OrthoDB" id="5839at2759"/>
<dbReference type="EC" id="2.7.1.67" evidence="2"/>
<sequence>MVRVFVRAKKEADYKLLYMKNPVRGFISQEELCTLKLVTRDNVPISPSVCELADSTRKGLVNKPVPTSTGMCGSYFMHWCLGERKLIFKPPDEGPEYGINRKGRAEVGTVVGEGYIREAAAYLLDRPREGERGASRVHSTCKYHLTLVISWNHILVLEYKSICVIGISLVIFDFESQRTNVYLTLIVYVFVRFYAHYKLGKDFTIEWFHWDLTKVPFSHETIDYINNLDAEEDLAMLKSYGWTMPCQNARIFRTDTMLLIVLRLLVRMSLGCVDHSHTCANSGNGYKGEGKRKFYPTRDGIGRAGIRKEKGFMGNEGNQGREIIHSVLKTFAIG</sequence>
<dbReference type="GO" id="GO:0005524">
    <property type="term" value="F:ATP binding"/>
    <property type="evidence" value="ECO:0007669"/>
    <property type="project" value="UniProtKB-KW"/>
</dbReference>
<dbReference type="InterPro" id="IPR044571">
    <property type="entry name" value="P4KG1-8"/>
</dbReference>
<dbReference type="AlphaFoldDB" id="A0A2U1MGI4"/>
<keyword evidence="3" id="KW-0808">Transferase</keyword>
<evidence type="ECO:0000313" key="7">
    <source>
        <dbReference type="EMBL" id="PWA60349.1"/>
    </source>
</evidence>
<gene>
    <name evidence="7" type="ORF">CTI12_AA382930</name>
</gene>
<dbReference type="EMBL" id="PKPP01005372">
    <property type="protein sequence ID" value="PWA60349.1"/>
    <property type="molecule type" value="Genomic_DNA"/>
</dbReference>
<keyword evidence="6" id="KW-0067">ATP-binding</keyword>